<organism evidence="3 4">
    <name type="scientific">Desulfoluna spongiiphila</name>
    <dbReference type="NCBI Taxonomy" id="419481"/>
    <lineage>
        <taxon>Bacteria</taxon>
        <taxon>Pseudomonadati</taxon>
        <taxon>Thermodesulfobacteriota</taxon>
        <taxon>Desulfobacteria</taxon>
        <taxon>Desulfobacterales</taxon>
        <taxon>Desulfolunaceae</taxon>
        <taxon>Desulfoluna</taxon>
    </lineage>
</organism>
<sequence>MDKAIVFGGSGFIGSHVADELSARGYDVVIFDRKASPYLKETQAMVLGNLLDREAVREVVAGAAAVFHFAGLADIATSASHPWETMQANVMGTCSILEACAASKVRRLVFASSMYVYSGLGSFYRVSKQACEKLIEEYARAFGVDYTILRIGTPYGPRANAFNSIGTMVRQACREKKLTCYGTPDEVREYIHVFDLAEACVGFIEEGPGNRHVIMTGTESVRLEHLTHIIREILNDDLTIEYRPRQSSGHYRLTPYAYKPEKAVKVAPRHYHDLGQGLLEMLYEFGGRASEDMP</sequence>
<evidence type="ECO:0000256" key="1">
    <source>
        <dbReference type="ARBA" id="ARBA00007637"/>
    </source>
</evidence>
<dbReference type="RefSeq" id="WP_092210013.1">
    <property type="nucleotide sequence ID" value="NZ_FMUX01000004.1"/>
</dbReference>
<evidence type="ECO:0000313" key="4">
    <source>
        <dbReference type="Proteomes" id="UP000198870"/>
    </source>
</evidence>
<dbReference type="OrthoDB" id="9769113at2"/>
<dbReference type="SUPFAM" id="SSF51735">
    <property type="entry name" value="NAD(P)-binding Rossmann-fold domains"/>
    <property type="match status" value="1"/>
</dbReference>
<evidence type="ECO:0000313" key="3">
    <source>
        <dbReference type="EMBL" id="SCY14556.1"/>
    </source>
</evidence>
<feature type="domain" description="NAD-dependent epimerase/dehydratase" evidence="2">
    <location>
        <begin position="5"/>
        <end position="212"/>
    </location>
</feature>
<gene>
    <name evidence="3" type="ORF">SAMN05216233_104213</name>
</gene>
<protein>
    <submittedName>
        <fullName evidence="3">UDP-glucose 4-epimerase</fullName>
    </submittedName>
</protein>
<dbReference type="InterPro" id="IPR036291">
    <property type="entry name" value="NAD(P)-bd_dom_sf"/>
</dbReference>
<dbReference type="EMBL" id="FMUX01000004">
    <property type="protein sequence ID" value="SCY14556.1"/>
    <property type="molecule type" value="Genomic_DNA"/>
</dbReference>
<dbReference type="Proteomes" id="UP000198870">
    <property type="component" value="Unassembled WGS sequence"/>
</dbReference>
<keyword evidence="4" id="KW-1185">Reference proteome</keyword>
<dbReference type="PANTHER" id="PTHR43000">
    <property type="entry name" value="DTDP-D-GLUCOSE 4,6-DEHYDRATASE-RELATED"/>
    <property type="match status" value="1"/>
</dbReference>
<name>A0A1G5DIW5_9BACT</name>
<dbReference type="CDD" id="cd08946">
    <property type="entry name" value="SDR_e"/>
    <property type="match status" value="1"/>
</dbReference>
<accession>A0A1G5DIW5</accession>
<proteinExistence type="inferred from homology"/>
<comment type="similarity">
    <text evidence="1">Belongs to the NAD(P)-dependent epimerase/dehydratase family.</text>
</comment>
<dbReference type="Pfam" id="PF01370">
    <property type="entry name" value="Epimerase"/>
    <property type="match status" value="1"/>
</dbReference>
<evidence type="ECO:0000259" key="2">
    <source>
        <dbReference type="Pfam" id="PF01370"/>
    </source>
</evidence>
<dbReference type="InterPro" id="IPR001509">
    <property type="entry name" value="Epimerase_deHydtase"/>
</dbReference>
<reference evidence="3 4" key="1">
    <citation type="submission" date="2016-10" db="EMBL/GenBank/DDBJ databases">
        <authorList>
            <person name="de Groot N.N."/>
        </authorList>
    </citation>
    <scope>NUCLEOTIDE SEQUENCE [LARGE SCALE GENOMIC DNA]</scope>
    <source>
        <strain evidence="3 4">AA1</strain>
    </source>
</reference>
<dbReference type="Gene3D" id="3.40.50.720">
    <property type="entry name" value="NAD(P)-binding Rossmann-like Domain"/>
    <property type="match status" value="1"/>
</dbReference>
<dbReference type="STRING" id="419481.SAMN05216233_104213"/>
<dbReference type="AlphaFoldDB" id="A0A1G5DIW5"/>